<name>A0A3N1MBR0_9PROT</name>
<dbReference type="GO" id="GO:0016747">
    <property type="term" value="F:acyltransferase activity, transferring groups other than amino-acyl groups"/>
    <property type="evidence" value="ECO:0007669"/>
    <property type="project" value="InterPro"/>
</dbReference>
<keyword evidence="3" id="KW-1185">Reference proteome</keyword>
<keyword evidence="2" id="KW-0808">Transferase</keyword>
<dbReference type="CDD" id="cd04301">
    <property type="entry name" value="NAT_SF"/>
    <property type="match status" value="1"/>
</dbReference>
<dbReference type="OrthoDB" id="5459937at2"/>
<evidence type="ECO:0000313" key="3">
    <source>
        <dbReference type="Proteomes" id="UP000278222"/>
    </source>
</evidence>
<dbReference type="AlphaFoldDB" id="A0A3N1MBR0"/>
<sequence length="180" mass="19333">MSQPPAPPPPLVRDALPADIPAIAAIYAHHVLTGLASFEETPPSVEEMARRHGEVAGRGYPYLVATVDDRIAGYAYAGPYRPRPAYRHSVENSVYLAPDRQRAGIGSALLAELIRRCEAAGFRQMVAVIGDSANAASIGLHERLGFRRAGLLTAIGHKHGRWVDSVLMQRPLGPGDATQP</sequence>
<dbReference type="Proteomes" id="UP000278222">
    <property type="component" value="Unassembled WGS sequence"/>
</dbReference>
<dbReference type="InterPro" id="IPR016181">
    <property type="entry name" value="Acyl_CoA_acyltransferase"/>
</dbReference>
<dbReference type="Pfam" id="PF13420">
    <property type="entry name" value="Acetyltransf_4"/>
    <property type="match status" value="1"/>
</dbReference>
<proteinExistence type="predicted"/>
<dbReference type="SUPFAM" id="SSF55729">
    <property type="entry name" value="Acyl-CoA N-acyltransferases (Nat)"/>
    <property type="match status" value="1"/>
</dbReference>
<accession>A0A3N1MBR0</accession>
<protein>
    <submittedName>
        <fullName evidence="2">Phosphinothricin acetyltransferase</fullName>
    </submittedName>
</protein>
<feature type="domain" description="N-acetyltransferase" evidence="1">
    <location>
        <begin position="10"/>
        <end position="173"/>
    </location>
</feature>
<dbReference type="PANTHER" id="PTHR43072">
    <property type="entry name" value="N-ACETYLTRANSFERASE"/>
    <property type="match status" value="1"/>
</dbReference>
<dbReference type="EMBL" id="RJKX01000011">
    <property type="protein sequence ID" value="ROQ01171.1"/>
    <property type="molecule type" value="Genomic_DNA"/>
</dbReference>
<comment type="caution">
    <text evidence="2">The sequence shown here is derived from an EMBL/GenBank/DDBJ whole genome shotgun (WGS) entry which is preliminary data.</text>
</comment>
<dbReference type="RefSeq" id="WP_123687964.1">
    <property type="nucleotide sequence ID" value="NZ_AP019700.1"/>
</dbReference>
<dbReference type="PANTHER" id="PTHR43072:SF8">
    <property type="entry name" value="ACYLTRANSFERASE FABY-RELATED"/>
    <property type="match status" value="1"/>
</dbReference>
<evidence type="ECO:0000313" key="2">
    <source>
        <dbReference type="EMBL" id="ROQ01171.1"/>
    </source>
</evidence>
<evidence type="ECO:0000259" key="1">
    <source>
        <dbReference type="PROSITE" id="PS51186"/>
    </source>
</evidence>
<gene>
    <name evidence="2" type="ORF">EDC65_0348</name>
</gene>
<reference evidence="2 3" key="1">
    <citation type="submission" date="2018-11" db="EMBL/GenBank/DDBJ databases">
        <title>Genomic Encyclopedia of Type Strains, Phase IV (KMG-IV): sequencing the most valuable type-strain genomes for metagenomic binning, comparative biology and taxonomic classification.</title>
        <authorList>
            <person name="Goeker M."/>
        </authorList>
    </citation>
    <scope>NUCLEOTIDE SEQUENCE [LARGE SCALE GENOMIC DNA]</scope>
    <source>
        <strain evidence="2 3">DSM 5900</strain>
    </source>
</reference>
<dbReference type="Gene3D" id="3.40.630.30">
    <property type="match status" value="1"/>
</dbReference>
<organism evidence="2 3">
    <name type="scientific">Stella humosa</name>
    <dbReference type="NCBI Taxonomy" id="94"/>
    <lineage>
        <taxon>Bacteria</taxon>
        <taxon>Pseudomonadati</taxon>
        <taxon>Pseudomonadota</taxon>
        <taxon>Alphaproteobacteria</taxon>
        <taxon>Rhodospirillales</taxon>
        <taxon>Stellaceae</taxon>
        <taxon>Stella</taxon>
    </lineage>
</organism>
<dbReference type="InterPro" id="IPR000182">
    <property type="entry name" value="GNAT_dom"/>
</dbReference>
<dbReference type="PROSITE" id="PS51186">
    <property type="entry name" value="GNAT"/>
    <property type="match status" value="1"/>
</dbReference>